<evidence type="ECO:0000259" key="9">
    <source>
        <dbReference type="PROSITE" id="PS51294"/>
    </source>
</evidence>
<gene>
    <name evidence="10" type="ORF">GSMUA_317070.1</name>
</gene>
<organism evidence="11 12">
    <name type="scientific">Musa acuminata subsp. malaccensis</name>
    <name type="common">Wild banana</name>
    <name type="synonym">Musa malaccensis</name>
    <dbReference type="NCBI Taxonomy" id="214687"/>
    <lineage>
        <taxon>Eukaryota</taxon>
        <taxon>Viridiplantae</taxon>
        <taxon>Streptophyta</taxon>
        <taxon>Embryophyta</taxon>
        <taxon>Tracheophyta</taxon>
        <taxon>Spermatophyta</taxon>
        <taxon>Magnoliopsida</taxon>
        <taxon>Liliopsida</taxon>
        <taxon>Zingiberales</taxon>
        <taxon>Musaceae</taxon>
        <taxon>Musa</taxon>
    </lineage>
</organism>
<protein>
    <submittedName>
        <fullName evidence="10">(wild Malaysian banana) hypothetical protein</fullName>
    </submittedName>
</protein>
<dbReference type="InterPro" id="IPR009057">
    <property type="entry name" value="Homeodomain-like_sf"/>
</dbReference>
<feature type="region of interest" description="Disordered" evidence="7">
    <location>
        <begin position="1"/>
        <end position="38"/>
    </location>
</feature>
<dbReference type="Pfam" id="PF00249">
    <property type="entry name" value="Myb_DNA-binding"/>
    <property type="match status" value="2"/>
</dbReference>
<dbReference type="CDD" id="cd00167">
    <property type="entry name" value="SANT"/>
    <property type="match status" value="2"/>
</dbReference>
<dbReference type="InterPro" id="IPR015495">
    <property type="entry name" value="Myb_TF_plants"/>
</dbReference>
<evidence type="ECO:0000259" key="8">
    <source>
        <dbReference type="PROSITE" id="PS50090"/>
    </source>
</evidence>
<name>A0A804KW14_MUSAM</name>
<feature type="domain" description="Myb-like" evidence="8">
    <location>
        <begin position="34"/>
        <end position="86"/>
    </location>
</feature>
<proteinExistence type="predicted"/>
<dbReference type="InParanoid" id="A0A804KW14"/>
<evidence type="ECO:0000256" key="1">
    <source>
        <dbReference type="ARBA" id="ARBA00004123"/>
    </source>
</evidence>
<keyword evidence="5" id="KW-0804">Transcription</keyword>
<evidence type="ECO:0000256" key="2">
    <source>
        <dbReference type="ARBA" id="ARBA00022737"/>
    </source>
</evidence>
<evidence type="ECO:0000256" key="5">
    <source>
        <dbReference type="ARBA" id="ARBA00023163"/>
    </source>
</evidence>
<dbReference type="PROSITE" id="PS51294">
    <property type="entry name" value="HTH_MYB"/>
    <property type="match status" value="2"/>
</dbReference>
<feature type="region of interest" description="Disordered" evidence="7">
    <location>
        <begin position="293"/>
        <end position="313"/>
    </location>
</feature>
<dbReference type="GO" id="GO:0000976">
    <property type="term" value="F:transcription cis-regulatory region binding"/>
    <property type="evidence" value="ECO:0000318"/>
    <property type="project" value="GO_Central"/>
</dbReference>
<feature type="compositionally biased region" description="Low complexity" evidence="7">
    <location>
        <begin position="1"/>
        <end position="17"/>
    </location>
</feature>
<dbReference type="InterPro" id="IPR001005">
    <property type="entry name" value="SANT/Myb"/>
</dbReference>
<dbReference type="EnsemblPlants" id="Ma10_t14150.1">
    <property type="protein sequence ID" value="Ma10_p14150.1"/>
    <property type="gene ID" value="Ma10_g14150"/>
</dbReference>
<dbReference type="EMBL" id="HG996476">
    <property type="protein sequence ID" value="CAG1853481.1"/>
    <property type="molecule type" value="Genomic_DNA"/>
</dbReference>
<dbReference type="PROSITE" id="PS50090">
    <property type="entry name" value="MYB_LIKE"/>
    <property type="match status" value="2"/>
</dbReference>
<dbReference type="SMART" id="SM00717">
    <property type="entry name" value="SANT"/>
    <property type="match status" value="2"/>
</dbReference>
<feature type="region of interest" description="Disordered" evidence="7">
    <location>
        <begin position="147"/>
        <end position="178"/>
    </location>
</feature>
<evidence type="ECO:0000256" key="6">
    <source>
        <dbReference type="ARBA" id="ARBA00023242"/>
    </source>
</evidence>
<dbReference type="FunFam" id="1.10.10.60:FF:000254">
    <property type="entry name" value="transcription repressor MYB5-like"/>
    <property type="match status" value="1"/>
</dbReference>
<accession>A0A804KW14</accession>
<dbReference type="Gene3D" id="1.10.10.60">
    <property type="entry name" value="Homeodomain-like"/>
    <property type="match status" value="2"/>
</dbReference>
<keyword evidence="2" id="KW-0677">Repeat</keyword>
<reference evidence="10" key="1">
    <citation type="submission" date="2021-03" db="EMBL/GenBank/DDBJ databases">
        <authorList>
            <consortium name="Genoscope - CEA"/>
            <person name="William W."/>
        </authorList>
    </citation>
    <scope>NUCLEOTIDE SEQUENCE</scope>
    <source>
        <strain evidence="10">Doubled-haploid Pahang</strain>
    </source>
</reference>
<dbReference type="GO" id="GO:0005634">
    <property type="term" value="C:nucleus"/>
    <property type="evidence" value="ECO:0000318"/>
    <property type="project" value="GO_Central"/>
</dbReference>
<feature type="compositionally biased region" description="Basic and acidic residues" evidence="7">
    <location>
        <begin position="201"/>
        <end position="214"/>
    </location>
</feature>
<dbReference type="FunCoup" id="A0A804KW14">
    <property type="interactions" value="7"/>
</dbReference>
<feature type="region of interest" description="Disordered" evidence="7">
    <location>
        <begin position="197"/>
        <end position="243"/>
    </location>
</feature>
<evidence type="ECO:0000313" key="12">
    <source>
        <dbReference type="Proteomes" id="UP000012960"/>
    </source>
</evidence>
<dbReference type="AlphaFoldDB" id="A0A804KW14"/>
<evidence type="ECO:0000313" key="11">
    <source>
        <dbReference type="EnsemblPlants" id="Ma10_p14150.1"/>
    </source>
</evidence>
<dbReference type="SUPFAM" id="SSF46689">
    <property type="entry name" value="Homeodomain-like"/>
    <property type="match status" value="1"/>
</dbReference>
<keyword evidence="6" id="KW-0539">Nucleus</keyword>
<dbReference type="Gramene" id="Ma10_t14150.1">
    <property type="protein sequence ID" value="Ma10_p14150.1"/>
    <property type="gene ID" value="Ma10_g14150"/>
</dbReference>
<reference evidence="11" key="2">
    <citation type="submission" date="2021-05" db="UniProtKB">
        <authorList>
            <consortium name="EnsemblPlants"/>
        </authorList>
    </citation>
    <scope>IDENTIFICATION</scope>
    <source>
        <strain evidence="11">subsp. malaccensis</strain>
    </source>
</reference>
<dbReference type="OrthoDB" id="2143914at2759"/>
<dbReference type="InterPro" id="IPR017930">
    <property type="entry name" value="Myb_dom"/>
</dbReference>
<keyword evidence="3" id="KW-0805">Transcription regulation</keyword>
<evidence type="ECO:0000313" key="10">
    <source>
        <dbReference type="EMBL" id="CAG1853481.1"/>
    </source>
</evidence>
<evidence type="ECO:0000256" key="4">
    <source>
        <dbReference type="ARBA" id="ARBA00023125"/>
    </source>
</evidence>
<evidence type="ECO:0000256" key="7">
    <source>
        <dbReference type="SAM" id="MobiDB-lite"/>
    </source>
</evidence>
<keyword evidence="12" id="KW-1185">Reference proteome</keyword>
<dbReference type="OMA" id="GWRNNEL"/>
<dbReference type="PANTHER" id="PTHR47994:SF5">
    <property type="entry name" value="F14D16.11-RELATED"/>
    <property type="match status" value="1"/>
</dbReference>
<dbReference type="GO" id="GO:0006355">
    <property type="term" value="P:regulation of DNA-templated transcription"/>
    <property type="evidence" value="ECO:0000318"/>
    <property type="project" value="GO_Central"/>
</dbReference>
<comment type="subcellular location">
    <subcellularLocation>
        <location evidence="1">Nucleus</location>
    </subcellularLocation>
</comment>
<keyword evidence="4" id="KW-0238">DNA-binding</keyword>
<dbReference type="GO" id="GO:0030154">
    <property type="term" value="P:cell differentiation"/>
    <property type="evidence" value="ECO:0000318"/>
    <property type="project" value="GO_Central"/>
</dbReference>
<feature type="domain" description="HTH myb-type" evidence="9">
    <location>
        <begin position="87"/>
        <end position="141"/>
    </location>
</feature>
<dbReference type="FunFam" id="1.10.10.60:FF:000121">
    <property type="entry name" value="Myb transcription factor"/>
    <property type="match status" value="1"/>
</dbReference>
<feature type="domain" description="Myb-like" evidence="8">
    <location>
        <begin position="87"/>
        <end position="137"/>
    </location>
</feature>
<dbReference type="PANTHER" id="PTHR47994">
    <property type="entry name" value="F14D16.11-RELATED"/>
    <property type="match status" value="1"/>
</dbReference>
<sequence length="348" mass="38288">MRNPSQSSAPGSSSTAAVEVEGRRRGGPTPCCSKVGLKRGPWTPEEDEVLASFVRREGEGRWRTLPKRAGLRRCGKSCRLRWMNYLRPSIKHGPIAPDEEDLILRLHRLLGNRWSLIAGRIPGRTDNEIKNYWNTHLSKKLISQGIDPRTHKPLASSTPDAIQQPLAPPSYTNPNPSTVLNIDPIVLRAQGTHRRGIVVQDNERSFSDRQNLQHDDDDDDEGWRNNELLDGATGNQEGGDYGTSEDGGIGIDCYTDDIFSSFLDSLINEDAFQLQHNVSNNDDNIILDNTINNNNSGNGNNQEMQPAGASTAPSGPVCGFGTFWEAGFVGQIGLEEGVHEQFADHAGK</sequence>
<evidence type="ECO:0000256" key="3">
    <source>
        <dbReference type="ARBA" id="ARBA00023015"/>
    </source>
</evidence>
<dbReference type="Proteomes" id="UP000012960">
    <property type="component" value="Unplaced"/>
</dbReference>
<feature type="domain" description="HTH myb-type" evidence="9">
    <location>
        <begin position="34"/>
        <end position="86"/>
    </location>
</feature>